<evidence type="ECO:0000313" key="10">
    <source>
        <dbReference type="EMBL" id="RJP60610.1"/>
    </source>
</evidence>
<feature type="transmembrane region" description="Helical" evidence="9">
    <location>
        <begin position="139"/>
        <end position="156"/>
    </location>
</feature>
<dbReference type="EMBL" id="QZJZ01000025">
    <property type="protein sequence ID" value="RJP60610.1"/>
    <property type="molecule type" value="Genomic_DNA"/>
</dbReference>
<name>A0A3A4R3D7_9BACT</name>
<keyword evidence="2" id="KW-1003">Cell membrane</keyword>
<evidence type="ECO:0000313" key="11">
    <source>
        <dbReference type="Proteomes" id="UP000266426"/>
    </source>
</evidence>
<feature type="transmembrane region" description="Helical" evidence="9">
    <location>
        <begin position="411"/>
        <end position="436"/>
    </location>
</feature>
<feature type="region of interest" description="Disordered" evidence="8">
    <location>
        <begin position="447"/>
        <end position="466"/>
    </location>
</feature>
<evidence type="ECO:0000256" key="1">
    <source>
        <dbReference type="ARBA" id="ARBA00004651"/>
    </source>
</evidence>
<keyword evidence="4 9" id="KW-0812">Transmembrane</keyword>
<keyword evidence="5 9" id="KW-1133">Transmembrane helix</keyword>
<accession>A0A3A4R3D7</accession>
<sequence length="466" mass="52891">MRAIHTKTILIIATIISWSVFITCSFVIGRHPMGDFSPVYLASKLTNYSRATRLHMYDHSSKQFNATDSKIIKRLAKKEGIIADTYTPYVYPPFFAWQMKPLTYLQYWDARIIMLILLFFSITGGTYFSYKAMEYQPSLKWFLLLAPILLLCFFPVHETIHLGQSTALVLLLLALGLYLIHRNRFVWAGICFGYCVCLKISPLLIVFALTACGLFTTILSALATVALLIGGGALFFGSDLTARYLSFVAEISKKGTMPAWNNLSIQGTLLRFTRPLSGIVEWVQQPVPLHLMVIEKAVLFILFAAGSATIAYYVRRGKENSLKDKSAINYVFSFALILMLLSAPISWNHYHLYTIIPMMLVLSELLKIREKKFRIYLIITLVLSYLLMGIDPKFFAFFIYEGESMQIDVGLGILVFSIGIFGILLLYCLLCISLIIRTRRTATPQQGEIHAQQHDQTMDSERADYS</sequence>
<comment type="subcellular location">
    <subcellularLocation>
        <location evidence="1">Cell membrane</location>
        <topology evidence="1">Multi-pass membrane protein</topology>
    </subcellularLocation>
</comment>
<dbReference type="Proteomes" id="UP000266426">
    <property type="component" value="Unassembled WGS sequence"/>
</dbReference>
<comment type="similarity">
    <text evidence="7">Belongs to the glycosyltransferase 87 family.</text>
</comment>
<evidence type="ECO:0000256" key="2">
    <source>
        <dbReference type="ARBA" id="ARBA00022475"/>
    </source>
</evidence>
<dbReference type="InterPro" id="IPR018584">
    <property type="entry name" value="GT87"/>
</dbReference>
<feature type="transmembrane region" description="Helical" evidence="9">
    <location>
        <begin position="327"/>
        <end position="345"/>
    </location>
</feature>
<evidence type="ECO:0000256" key="8">
    <source>
        <dbReference type="SAM" id="MobiDB-lite"/>
    </source>
</evidence>
<keyword evidence="3" id="KW-0808">Transferase</keyword>
<evidence type="ECO:0000256" key="6">
    <source>
        <dbReference type="ARBA" id="ARBA00023136"/>
    </source>
</evidence>
<feature type="transmembrane region" description="Helical" evidence="9">
    <location>
        <begin position="9"/>
        <end position="28"/>
    </location>
</feature>
<dbReference type="GO" id="GO:0016758">
    <property type="term" value="F:hexosyltransferase activity"/>
    <property type="evidence" value="ECO:0007669"/>
    <property type="project" value="InterPro"/>
</dbReference>
<comment type="caution">
    <text evidence="10">The sequence shown here is derived from an EMBL/GenBank/DDBJ whole genome shotgun (WGS) entry which is preliminary data.</text>
</comment>
<evidence type="ECO:0000256" key="5">
    <source>
        <dbReference type="ARBA" id="ARBA00022989"/>
    </source>
</evidence>
<evidence type="ECO:0000256" key="4">
    <source>
        <dbReference type="ARBA" id="ARBA00022692"/>
    </source>
</evidence>
<feature type="transmembrane region" description="Helical" evidence="9">
    <location>
        <begin position="187"/>
        <end position="209"/>
    </location>
</feature>
<proteinExistence type="inferred from homology"/>
<feature type="transmembrane region" description="Helical" evidence="9">
    <location>
        <begin position="351"/>
        <end position="368"/>
    </location>
</feature>
<organism evidence="10 11">
    <name type="scientific">Candidatus Auribacter fodinae</name>
    <dbReference type="NCBI Taxonomy" id="2093366"/>
    <lineage>
        <taxon>Bacteria</taxon>
        <taxon>Pseudomonadati</taxon>
        <taxon>Candidatus Auribacterota</taxon>
        <taxon>Candidatus Auribacteria</taxon>
        <taxon>Candidatus Auribacterales</taxon>
        <taxon>Candidatus Auribacteraceae</taxon>
        <taxon>Candidatus Auribacter</taxon>
    </lineage>
</organism>
<dbReference type="Pfam" id="PF09594">
    <property type="entry name" value="GT87"/>
    <property type="match status" value="1"/>
</dbReference>
<dbReference type="GO" id="GO:0005886">
    <property type="term" value="C:plasma membrane"/>
    <property type="evidence" value="ECO:0007669"/>
    <property type="project" value="UniProtKB-SubCell"/>
</dbReference>
<evidence type="ECO:0000256" key="7">
    <source>
        <dbReference type="ARBA" id="ARBA00024033"/>
    </source>
</evidence>
<reference evidence="10 11" key="1">
    <citation type="journal article" date="2017" name="ISME J.">
        <title>Energy and carbon metabolisms in a deep terrestrial subsurface fluid microbial community.</title>
        <authorList>
            <person name="Momper L."/>
            <person name="Jungbluth S.P."/>
            <person name="Lee M.D."/>
            <person name="Amend J.P."/>
        </authorList>
    </citation>
    <scope>NUCLEOTIDE SEQUENCE [LARGE SCALE GENOMIC DNA]</scope>
    <source>
        <strain evidence="10">SURF_26</strain>
    </source>
</reference>
<protein>
    <submittedName>
        <fullName evidence="10">DUF2029 domain-containing protein</fullName>
    </submittedName>
</protein>
<dbReference type="AlphaFoldDB" id="A0A3A4R3D7"/>
<feature type="compositionally biased region" description="Basic and acidic residues" evidence="8">
    <location>
        <begin position="451"/>
        <end position="466"/>
    </location>
</feature>
<feature type="transmembrane region" description="Helical" evidence="9">
    <location>
        <begin position="297"/>
        <end position="315"/>
    </location>
</feature>
<evidence type="ECO:0000256" key="9">
    <source>
        <dbReference type="SAM" id="Phobius"/>
    </source>
</evidence>
<feature type="transmembrane region" description="Helical" evidence="9">
    <location>
        <begin position="112"/>
        <end position="130"/>
    </location>
</feature>
<gene>
    <name evidence="10" type="ORF">C4541_03640</name>
</gene>
<feature type="transmembrane region" description="Helical" evidence="9">
    <location>
        <begin position="375"/>
        <end position="399"/>
    </location>
</feature>
<feature type="transmembrane region" description="Helical" evidence="9">
    <location>
        <begin position="215"/>
        <end position="238"/>
    </location>
</feature>
<keyword evidence="6 9" id="KW-0472">Membrane</keyword>
<evidence type="ECO:0000256" key="3">
    <source>
        <dbReference type="ARBA" id="ARBA00022679"/>
    </source>
</evidence>